<comment type="similarity">
    <text evidence="6">Belongs to the TRAFAC class myosin-kinesin ATPase superfamily. Kinesin family. KIN-12 subfamily.</text>
</comment>
<dbReference type="EMBL" id="JACGWL010000003">
    <property type="protein sequence ID" value="KAK4405425.1"/>
    <property type="molecule type" value="Genomic_DNA"/>
</dbReference>
<feature type="binding site" evidence="7">
    <location>
        <begin position="266"/>
        <end position="273"/>
    </location>
    <ligand>
        <name>ATP</name>
        <dbReference type="ChEBI" id="CHEBI:30616"/>
    </ligand>
</feature>
<dbReference type="InterPro" id="IPR019821">
    <property type="entry name" value="Kinesin_motor_CS"/>
</dbReference>
<keyword evidence="5 7" id="KW-0505">Motor protein</keyword>
<dbReference type="InterPro" id="IPR001752">
    <property type="entry name" value="Kinesin_motor_dom"/>
</dbReference>
<sequence length="2316" mass="264850">MSKHTHPHFLQNENHFESSSNPSPLLPSRPPLNSIPDPSQHPLHHDFKEKPFSSKSYATRISEGISSAQKTPKLYARAKSTNSEPNSAQTTPSRTGPRVSTAAAASPTLMRLPSQLGHAGGRGGNAPRVSRGISMAITEQLLADVPHFELDEDPLFWNDHNVQVLIRIRPLNNTELISQGYGRCLRQETAQTVVWLGHPETRFTFDHIACESISQVPTQTIFGLTQNSLFFGKVSQYLKEKLFRVAGLPMVENCMSGYNSCMFAYGQTGSGKTYTMMGEIDKMDGKLSDDWGITPRIFEYLFTRITKEEESRKHERLTYSCKCSFLEIYNEQIMDLLEPSSTNLQLREDLKKGVYVENLTEFSVRTVNDVLKLLQQGAANRKIAATHMNSESSRSHSVFTCIIESRWEKDSMAHLRFGRLNLVDLAGSERKSSGAEGERLKEAANINKSLSTLAQGKHRHVPYRDSRLTFLLQDSLGGNSKTTIIANVSPSTCSANETLSTLKFAQRAKLIQNNAKINEDASGGVTALQQQIQQLKDQLSYLMKHQHASMKPINFVPRSIQSSLGDCTESYEPSDEINEYYGPKTPKGGFVENAHLKATLRGALRRERLAEAEVRGLKAEIEHLNSLAHQREQEAQRTKMMLRFREEKIKRLELLLDGLISADKFYLDENNALKEENLMLQAKTERNPEVTHFALENIRLLEQIRWFQDFYERGERETLLSEISELSHQLLESLEVKKRYELPQFSQMKGAQEPKVDKELERCKDMNSKLIREVDELRRKLENRMISSQNTCDSIGDVLQRSDSVDELTSNEPPQDEVIYDKNDKNMEHILNLQSDNIHKQLMDAQSLIETMKQEQFQLIKELESAQTQNRRLMKTLDNSKVIQRELVSLHQDYKRKQSVRGNRDATVSMESGEHNSILDLQAKLERLSKDLKEAEILNRQYKEDHATQLSEDYQTELIRGEVEMETTRTIIHLQEEIDRLQSEYQVCLCSMAEQNLSLRNSVAAKEDELRDFCAEWERAILELTTFLIDGSRSLGDASRQIKSISFSFPNVNDLINERIERAAEICIEKEETILLLQKSLEDAQNTVMEMEQKLYSLKGATIALTEFQQPEKSISREETQWSSIPTDSTDVKLFPEDKPMSKKGQTTDNQSNTAIFLDNRISDYSTSTLRGTVDEYLPSAHTKACAIRDVDIELAGLVLAETEDAVSGCCADAETYWSVLNSEIHNAFSLCKELVQNLLQDVSDMRKDIQDFKRNQRRLQVFSDMIPSCLPIKHENQLLMLQQFRNELVEVNNRLSSLSSCFYKVMNIHIHGYLDSVEGLTETGGQTTDCSSSCTFSSVESVDNDDRPSSSDRCRWVGKITEQTPDLDSEEGSNLICKRAILLLAKEFQKAYETFVKLKNNFMAVLASNTNLNSEADILSLPELHASGKLKEQGGDGHDQPTSERAEGGIKILQEFSIEEKYIPHYFTKLEETYSTIEEADYMLKAMVEANENAYSLTTFWKQAGEKLMADKASLSAEIKELKSSVLLRDGDKVLQDETKLSLRGKANKLSLFEEYFNEMQTCMKELYGMSHNEAIKIVEEMQTFFYSLRSSLEDVMVKALQNDMIIFVLQCQIGEYYDNLRRLYNFPGSHRSTLQENCLVAGNVGLSHVSRDDKSALQPLNCENIGYQIEYASRKGVKELAMSDTVDKNFELKRELERKEVVLKGLLFDFSVLQEFASHRKDIKDELEKLIQSMKKVQHELQIKSVQLDEVLVQNTKLEGRLLEAEQALLKSNSELDQTKGALKTFSLQNVELKDLLKDLYLKNSEAEQLLEDQREAMKSLEREIIQVSSSPERQLVPSLEEIEDALTELTAQRDQLVEKVTVLQEKLSITSALADENQAIAAEARQESEASKMYAEQKEEEVKILERSVEELESTINVLEKKVHEMEEEVEKQRLIRDSLELELQALRHRLLTVEGLTESMVSENSNTALLEDRLSRSLETNEAHSRIRFLEEENARQAKEIRQFKDHITELILHAEAQANQYQQKYKTLEAMLHEVKTDLSNVSAAPTLETADKTSARTRGSSSPFRCIAGLIQQMNQETDQELSTARLRIEELQALAASRYKEVCMLNARLATAESMTHDVIRDLLSVKLDISNYANIIDQHQLQKLIEEAQHHRQEFVEMEQENDNLRSQIDDLLEERERYMAEINKSKADQLANQIFLEQLQERDQLLIAQNHMLKMDKSNLQKRVAELDDMVKKLFSMQDHQPLNQEPQMDSLLRPFDYNISERLAHSQKVLSTINSQLAQYHRPEGSRPDDRMGRRSSECKFRKQRP</sequence>
<organism evidence="11 12">
    <name type="scientific">Sesamum angolense</name>
    <dbReference type="NCBI Taxonomy" id="2727404"/>
    <lineage>
        <taxon>Eukaryota</taxon>
        <taxon>Viridiplantae</taxon>
        <taxon>Streptophyta</taxon>
        <taxon>Embryophyta</taxon>
        <taxon>Tracheophyta</taxon>
        <taxon>Spermatophyta</taxon>
        <taxon>Magnoliopsida</taxon>
        <taxon>eudicotyledons</taxon>
        <taxon>Gunneridae</taxon>
        <taxon>Pentapetalae</taxon>
        <taxon>asterids</taxon>
        <taxon>lamiids</taxon>
        <taxon>Lamiales</taxon>
        <taxon>Pedaliaceae</taxon>
        <taxon>Sesamum</taxon>
    </lineage>
</organism>
<keyword evidence="3 7" id="KW-0067">ATP-binding</keyword>
<dbReference type="GO" id="GO:0005524">
    <property type="term" value="F:ATP binding"/>
    <property type="evidence" value="ECO:0007669"/>
    <property type="project" value="UniProtKB-UniRule"/>
</dbReference>
<evidence type="ECO:0000256" key="3">
    <source>
        <dbReference type="ARBA" id="ARBA00022840"/>
    </source>
</evidence>
<dbReference type="PANTHER" id="PTHR37739">
    <property type="entry name" value="KINESIN-LIKE PROTEIN KIN-12D"/>
    <property type="match status" value="1"/>
</dbReference>
<evidence type="ECO:0000256" key="6">
    <source>
        <dbReference type="ARBA" id="ARBA00034488"/>
    </source>
</evidence>
<comment type="caution">
    <text evidence="11">The sequence shown here is derived from an EMBL/GenBank/DDBJ whole genome shotgun (WGS) entry which is preliminary data.</text>
</comment>
<evidence type="ECO:0000256" key="5">
    <source>
        <dbReference type="ARBA" id="ARBA00023175"/>
    </source>
</evidence>
<gene>
    <name evidence="11" type="ORF">Sango_0549000</name>
</gene>
<feature type="region of interest" description="Disordered" evidence="9">
    <location>
        <begin position="1"/>
        <end position="53"/>
    </location>
</feature>
<evidence type="ECO:0000313" key="12">
    <source>
        <dbReference type="Proteomes" id="UP001289374"/>
    </source>
</evidence>
<evidence type="ECO:0000256" key="9">
    <source>
        <dbReference type="SAM" id="MobiDB-lite"/>
    </source>
</evidence>
<accession>A0AAE2C1L5</accession>
<feature type="coiled-coil region" evidence="8">
    <location>
        <begin position="607"/>
        <end position="634"/>
    </location>
</feature>
<reference evidence="11" key="1">
    <citation type="submission" date="2020-06" db="EMBL/GenBank/DDBJ databases">
        <authorList>
            <person name="Li T."/>
            <person name="Hu X."/>
            <person name="Zhang T."/>
            <person name="Song X."/>
            <person name="Zhang H."/>
            <person name="Dai N."/>
            <person name="Sheng W."/>
            <person name="Hou X."/>
            <person name="Wei L."/>
        </authorList>
    </citation>
    <scope>NUCLEOTIDE SEQUENCE</scope>
    <source>
        <strain evidence="11">K16</strain>
        <tissue evidence="11">Leaf</tissue>
    </source>
</reference>
<evidence type="ECO:0000259" key="10">
    <source>
        <dbReference type="PROSITE" id="PS50067"/>
    </source>
</evidence>
<dbReference type="PANTHER" id="PTHR37739:SF18">
    <property type="entry name" value="KINESIN-LIKE PROTEIN KIN-12C"/>
    <property type="match status" value="1"/>
</dbReference>
<evidence type="ECO:0000256" key="2">
    <source>
        <dbReference type="ARBA" id="ARBA00022741"/>
    </source>
</evidence>
<feature type="coiled-coil region" evidence="8">
    <location>
        <begin position="518"/>
        <end position="545"/>
    </location>
</feature>
<feature type="region of interest" description="Disordered" evidence="9">
    <location>
        <begin position="77"/>
        <end position="104"/>
    </location>
</feature>
<dbReference type="Gene3D" id="3.40.850.10">
    <property type="entry name" value="Kinesin motor domain"/>
    <property type="match status" value="1"/>
</dbReference>
<feature type="coiled-coil region" evidence="8">
    <location>
        <begin position="2149"/>
        <end position="2197"/>
    </location>
</feature>
<dbReference type="InterPro" id="IPR044986">
    <property type="entry name" value="KIF15/KIN-12"/>
</dbReference>
<feature type="compositionally biased region" description="Basic and acidic residues" evidence="9">
    <location>
        <begin position="2291"/>
        <end position="2316"/>
    </location>
</feature>
<keyword evidence="12" id="KW-1185">Reference proteome</keyword>
<dbReference type="GO" id="GO:0008017">
    <property type="term" value="F:microtubule binding"/>
    <property type="evidence" value="ECO:0007669"/>
    <property type="project" value="InterPro"/>
</dbReference>
<dbReference type="GO" id="GO:0007018">
    <property type="term" value="P:microtubule-based movement"/>
    <property type="evidence" value="ECO:0007669"/>
    <property type="project" value="InterPro"/>
</dbReference>
<dbReference type="GO" id="GO:0005874">
    <property type="term" value="C:microtubule"/>
    <property type="evidence" value="ECO:0007669"/>
    <property type="project" value="UniProtKB-KW"/>
</dbReference>
<feature type="coiled-coil region" evidence="8">
    <location>
        <begin position="1991"/>
        <end position="2043"/>
    </location>
</feature>
<feature type="coiled-coil region" evidence="8">
    <location>
        <begin position="918"/>
        <end position="984"/>
    </location>
</feature>
<dbReference type="PRINTS" id="PR00380">
    <property type="entry name" value="KINESINHEAVY"/>
</dbReference>
<dbReference type="InterPro" id="IPR027417">
    <property type="entry name" value="P-loop_NTPase"/>
</dbReference>
<feature type="compositionally biased region" description="Basic and acidic residues" evidence="9">
    <location>
        <begin position="43"/>
        <end position="52"/>
    </location>
</feature>
<evidence type="ECO:0000256" key="4">
    <source>
        <dbReference type="ARBA" id="ARBA00023054"/>
    </source>
</evidence>
<dbReference type="Proteomes" id="UP001289374">
    <property type="component" value="Unassembled WGS sequence"/>
</dbReference>
<keyword evidence="2 7" id="KW-0547">Nucleotide-binding</keyword>
<feature type="region of interest" description="Disordered" evidence="9">
    <location>
        <begin position="2288"/>
        <end position="2316"/>
    </location>
</feature>
<feature type="coiled-coil region" evidence="8">
    <location>
        <begin position="1898"/>
        <end position="1953"/>
    </location>
</feature>
<feature type="coiled-coil region" evidence="8">
    <location>
        <begin position="1074"/>
        <end position="1101"/>
    </location>
</feature>
<dbReference type="SUPFAM" id="SSF52540">
    <property type="entry name" value="P-loop containing nucleoside triphosphate hydrolases"/>
    <property type="match status" value="1"/>
</dbReference>
<feature type="compositionally biased region" description="Polar residues" evidence="9">
    <location>
        <begin position="79"/>
        <end position="94"/>
    </location>
</feature>
<evidence type="ECO:0000256" key="7">
    <source>
        <dbReference type="PROSITE-ProRule" id="PRU00283"/>
    </source>
</evidence>
<proteinExistence type="inferred from homology"/>
<reference evidence="11" key="2">
    <citation type="journal article" date="2024" name="Plant">
        <title>Genomic evolution and insights into agronomic trait innovations of Sesamum species.</title>
        <authorList>
            <person name="Miao H."/>
            <person name="Wang L."/>
            <person name="Qu L."/>
            <person name="Liu H."/>
            <person name="Sun Y."/>
            <person name="Le M."/>
            <person name="Wang Q."/>
            <person name="Wei S."/>
            <person name="Zheng Y."/>
            <person name="Lin W."/>
            <person name="Duan Y."/>
            <person name="Cao H."/>
            <person name="Xiong S."/>
            <person name="Wang X."/>
            <person name="Wei L."/>
            <person name="Li C."/>
            <person name="Ma Q."/>
            <person name="Ju M."/>
            <person name="Zhao R."/>
            <person name="Li G."/>
            <person name="Mu C."/>
            <person name="Tian Q."/>
            <person name="Mei H."/>
            <person name="Zhang T."/>
            <person name="Gao T."/>
            <person name="Zhang H."/>
        </authorList>
    </citation>
    <scope>NUCLEOTIDE SEQUENCE</scope>
    <source>
        <strain evidence="11">K16</strain>
    </source>
</reference>
<keyword evidence="4 8" id="KW-0175">Coiled coil</keyword>
<evidence type="ECO:0000313" key="11">
    <source>
        <dbReference type="EMBL" id="KAK4405425.1"/>
    </source>
</evidence>
<feature type="coiled-coil region" evidence="8">
    <location>
        <begin position="1715"/>
        <end position="1869"/>
    </location>
</feature>
<dbReference type="Pfam" id="PF00225">
    <property type="entry name" value="Kinesin"/>
    <property type="match status" value="1"/>
</dbReference>
<evidence type="ECO:0000256" key="1">
    <source>
        <dbReference type="ARBA" id="ARBA00022701"/>
    </source>
</evidence>
<protein>
    <submittedName>
        <fullName evidence="11">Kinesin-like protein KIN-12C</fullName>
    </submittedName>
</protein>
<dbReference type="InterPro" id="IPR036961">
    <property type="entry name" value="Kinesin_motor_dom_sf"/>
</dbReference>
<dbReference type="PROSITE" id="PS50067">
    <property type="entry name" value="KINESIN_MOTOR_2"/>
    <property type="match status" value="1"/>
</dbReference>
<feature type="domain" description="Kinesin motor" evidence="10">
    <location>
        <begin position="161"/>
        <end position="511"/>
    </location>
</feature>
<dbReference type="PROSITE" id="PS00411">
    <property type="entry name" value="KINESIN_MOTOR_1"/>
    <property type="match status" value="1"/>
</dbReference>
<evidence type="ECO:0000256" key="8">
    <source>
        <dbReference type="SAM" id="Coils"/>
    </source>
</evidence>
<name>A0AAE2C1L5_9LAMI</name>
<dbReference type="GO" id="GO:0003777">
    <property type="term" value="F:microtubule motor activity"/>
    <property type="evidence" value="ECO:0007669"/>
    <property type="project" value="InterPro"/>
</dbReference>
<dbReference type="SMART" id="SM00129">
    <property type="entry name" value="KISc"/>
    <property type="match status" value="1"/>
</dbReference>
<keyword evidence="1" id="KW-0493">Microtubule</keyword>